<accession>A0AC35UFX1</accession>
<reference evidence="2" key="1">
    <citation type="submission" date="2016-11" db="UniProtKB">
        <authorList>
            <consortium name="WormBaseParasite"/>
        </authorList>
    </citation>
    <scope>IDENTIFICATION</scope>
    <source>
        <strain evidence="2">KR3021</strain>
    </source>
</reference>
<evidence type="ECO:0000313" key="2">
    <source>
        <dbReference type="WBParaSite" id="RSKR_0001044725.1"/>
    </source>
</evidence>
<organism evidence="1 2">
    <name type="scientific">Rhabditophanes sp. KR3021</name>
    <dbReference type="NCBI Taxonomy" id="114890"/>
    <lineage>
        <taxon>Eukaryota</taxon>
        <taxon>Metazoa</taxon>
        <taxon>Ecdysozoa</taxon>
        <taxon>Nematoda</taxon>
        <taxon>Chromadorea</taxon>
        <taxon>Rhabditida</taxon>
        <taxon>Tylenchina</taxon>
        <taxon>Panagrolaimomorpha</taxon>
        <taxon>Strongyloidoidea</taxon>
        <taxon>Alloionematidae</taxon>
        <taxon>Rhabditophanes</taxon>
    </lineage>
</organism>
<name>A0AC35UFX1_9BILA</name>
<protein>
    <submittedName>
        <fullName evidence="2">Skp1_POZ domain-containing protein</fullName>
    </submittedName>
</protein>
<evidence type="ECO:0000313" key="1">
    <source>
        <dbReference type="Proteomes" id="UP000095286"/>
    </source>
</evidence>
<proteinExistence type="predicted"/>
<dbReference type="Proteomes" id="UP000095286">
    <property type="component" value="Unplaced"/>
</dbReference>
<sequence>MNDGSSGNFKIITKDDKEYSLTPETYKRSEMLMDMLKNLSLLDDNDQLINTDYERVKIEVNEDILNIIASFCKDYAVPLDMPIVHVSKYNELDFNKRTFAESLTIKDVFCVIMAADYLEMKELVNVMCKRVSNYINSTNVSDIKKEFGSDVDST</sequence>
<dbReference type="WBParaSite" id="RSKR_0001044725.1">
    <property type="protein sequence ID" value="RSKR_0001044725.1"/>
    <property type="gene ID" value="RSKR_0001044725"/>
</dbReference>